<protein>
    <recommendedName>
        <fullName evidence="1">Methyltransferase domain-containing protein</fullName>
    </recommendedName>
</protein>
<sequence>MLNTTFWKKYFEVYDLLNELIPYRELLDKICEELDVKNGDLVLDAGAGTGNLGVEIEKRDGRVVGFDLSPEGLGIHKKKTPFAELVIGDLSRPLPFENNYFDKICSNNTIYTIPRKYREDIFREFYRVLKPRGKVVVSNITLGFNPFKIYLTHIKQSFRKIGIMNTMLKVIKLAIPTIKIFYYNHLIQKEDRSGRYDFFEVDEQKDLLRKTGFTNISENKSVYVGQAVLNTAIK</sequence>
<dbReference type="EMBL" id="MHNI01000012">
    <property type="protein sequence ID" value="OGZ42951.1"/>
    <property type="molecule type" value="Genomic_DNA"/>
</dbReference>
<proteinExistence type="predicted"/>
<evidence type="ECO:0000259" key="1">
    <source>
        <dbReference type="Pfam" id="PF13649"/>
    </source>
</evidence>
<dbReference type="Proteomes" id="UP000176700">
    <property type="component" value="Unassembled WGS sequence"/>
</dbReference>
<dbReference type="CDD" id="cd02440">
    <property type="entry name" value="AdoMet_MTases"/>
    <property type="match status" value="1"/>
</dbReference>
<reference evidence="2 3" key="1">
    <citation type="journal article" date="2016" name="Nat. Commun.">
        <title>Thousands of microbial genomes shed light on interconnected biogeochemical processes in an aquifer system.</title>
        <authorList>
            <person name="Anantharaman K."/>
            <person name="Brown C.T."/>
            <person name="Hug L.A."/>
            <person name="Sharon I."/>
            <person name="Castelle C.J."/>
            <person name="Probst A.J."/>
            <person name="Thomas B.C."/>
            <person name="Singh A."/>
            <person name="Wilkins M.J."/>
            <person name="Karaoz U."/>
            <person name="Brodie E.L."/>
            <person name="Williams K.H."/>
            <person name="Hubbard S.S."/>
            <person name="Banfield J.F."/>
        </authorList>
    </citation>
    <scope>NUCLEOTIDE SEQUENCE [LARGE SCALE GENOMIC DNA]</scope>
</reference>
<dbReference type="InterPro" id="IPR029063">
    <property type="entry name" value="SAM-dependent_MTases_sf"/>
</dbReference>
<feature type="domain" description="Methyltransferase" evidence="1">
    <location>
        <begin position="42"/>
        <end position="133"/>
    </location>
</feature>
<accession>A0A1G2FZF1</accession>
<evidence type="ECO:0000313" key="3">
    <source>
        <dbReference type="Proteomes" id="UP000176700"/>
    </source>
</evidence>
<dbReference type="SUPFAM" id="SSF53335">
    <property type="entry name" value="S-adenosyl-L-methionine-dependent methyltransferases"/>
    <property type="match status" value="1"/>
</dbReference>
<organism evidence="2 3">
    <name type="scientific">Candidatus Ryanbacteria bacterium RIFCSPHIGHO2_01_45_13</name>
    <dbReference type="NCBI Taxonomy" id="1802112"/>
    <lineage>
        <taxon>Bacteria</taxon>
        <taxon>Candidatus Ryaniibacteriota</taxon>
    </lineage>
</organism>
<dbReference type="Pfam" id="PF13649">
    <property type="entry name" value="Methyltransf_25"/>
    <property type="match status" value="1"/>
</dbReference>
<comment type="caution">
    <text evidence="2">The sequence shown here is derived from an EMBL/GenBank/DDBJ whole genome shotgun (WGS) entry which is preliminary data.</text>
</comment>
<dbReference type="AlphaFoldDB" id="A0A1G2FZF1"/>
<dbReference type="PANTHER" id="PTHR43591">
    <property type="entry name" value="METHYLTRANSFERASE"/>
    <property type="match status" value="1"/>
</dbReference>
<dbReference type="InterPro" id="IPR041698">
    <property type="entry name" value="Methyltransf_25"/>
</dbReference>
<name>A0A1G2FZF1_9BACT</name>
<gene>
    <name evidence="2" type="ORF">A2W41_02450</name>
</gene>
<evidence type="ECO:0000313" key="2">
    <source>
        <dbReference type="EMBL" id="OGZ42951.1"/>
    </source>
</evidence>
<dbReference type="Gene3D" id="3.40.50.150">
    <property type="entry name" value="Vaccinia Virus protein VP39"/>
    <property type="match status" value="1"/>
</dbReference>